<dbReference type="GO" id="GO:0005524">
    <property type="term" value="F:ATP binding"/>
    <property type="evidence" value="ECO:0007669"/>
    <property type="project" value="UniProtKB-KW"/>
</dbReference>
<feature type="coiled-coil region" evidence="9">
    <location>
        <begin position="504"/>
        <end position="538"/>
    </location>
</feature>
<dbReference type="SUPFAM" id="SSF48452">
    <property type="entry name" value="TPR-like"/>
    <property type="match status" value="2"/>
</dbReference>
<name>A0A1M5HYV5_9FLAO</name>
<evidence type="ECO:0000256" key="9">
    <source>
        <dbReference type="SAM" id="Coils"/>
    </source>
</evidence>
<dbReference type="STRING" id="1416778.SAMN05443633_111122"/>
<evidence type="ECO:0000256" key="10">
    <source>
        <dbReference type="SAM" id="Phobius"/>
    </source>
</evidence>
<evidence type="ECO:0000313" key="13">
    <source>
        <dbReference type="Proteomes" id="UP000184518"/>
    </source>
</evidence>
<evidence type="ECO:0000259" key="11">
    <source>
        <dbReference type="PROSITE" id="PS50109"/>
    </source>
</evidence>
<accession>A0A1M5HYV5</accession>
<evidence type="ECO:0000256" key="8">
    <source>
        <dbReference type="PROSITE-ProRule" id="PRU00339"/>
    </source>
</evidence>
<dbReference type="PROSITE" id="PS50109">
    <property type="entry name" value="HIS_KIN"/>
    <property type="match status" value="1"/>
</dbReference>
<keyword evidence="10" id="KW-0472">Membrane</keyword>
<dbReference type="Gene3D" id="3.30.565.10">
    <property type="entry name" value="Histidine kinase-like ATPase, C-terminal domain"/>
    <property type="match status" value="1"/>
</dbReference>
<feature type="repeat" description="TPR" evidence="8">
    <location>
        <begin position="241"/>
        <end position="274"/>
    </location>
</feature>
<dbReference type="PANTHER" id="PTHR41523:SF8">
    <property type="entry name" value="ETHYLENE RESPONSE SENSOR PROTEIN"/>
    <property type="match status" value="1"/>
</dbReference>
<keyword evidence="10" id="KW-1133">Transmembrane helix</keyword>
<evidence type="ECO:0000256" key="2">
    <source>
        <dbReference type="ARBA" id="ARBA00012438"/>
    </source>
</evidence>
<evidence type="ECO:0000256" key="1">
    <source>
        <dbReference type="ARBA" id="ARBA00000085"/>
    </source>
</evidence>
<dbReference type="SUPFAM" id="SSF55874">
    <property type="entry name" value="ATPase domain of HSP90 chaperone/DNA topoisomerase II/histidine kinase"/>
    <property type="match status" value="1"/>
</dbReference>
<evidence type="ECO:0000256" key="7">
    <source>
        <dbReference type="ARBA" id="ARBA00022840"/>
    </source>
</evidence>
<reference evidence="13" key="1">
    <citation type="submission" date="2016-11" db="EMBL/GenBank/DDBJ databases">
        <authorList>
            <person name="Varghese N."/>
            <person name="Submissions S."/>
        </authorList>
    </citation>
    <scope>NUCLEOTIDE SEQUENCE [LARGE SCALE GENOMIC DNA]</scope>
    <source>
        <strain evidence="13">DSM 27619</strain>
    </source>
</reference>
<dbReference type="InterPro" id="IPR005467">
    <property type="entry name" value="His_kinase_dom"/>
</dbReference>
<evidence type="ECO:0000256" key="3">
    <source>
        <dbReference type="ARBA" id="ARBA00022553"/>
    </source>
</evidence>
<dbReference type="GO" id="GO:0004673">
    <property type="term" value="F:protein histidine kinase activity"/>
    <property type="evidence" value="ECO:0007669"/>
    <property type="project" value="UniProtKB-EC"/>
</dbReference>
<keyword evidence="7" id="KW-0067">ATP-binding</keyword>
<dbReference type="AlphaFoldDB" id="A0A1M5HYV5"/>
<keyword evidence="10" id="KW-0812">Transmembrane</keyword>
<dbReference type="EC" id="2.7.13.3" evidence="2"/>
<dbReference type="InterPro" id="IPR003594">
    <property type="entry name" value="HATPase_dom"/>
</dbReference>
<dbReference type="SMART" id="SM00387">
    <property type="entry name" value="HATPase_c"/>
    <property type="match status" value="1"/>
</dbReference>
<keyword evidence="9" id="KW-0175">Coiled coil</keyword>
<evidence type="ECO:0000256" key="4">
    <source>
        <dbReference type="ARBA" id="ARBA00022679"/>
    </source>
</evidence>
<keyword evidence="3" id="KW-0597">Phosphoprotein</keyword>
<dbReference type="Gene3D" id="3.30.450.20">
    <property type="entry name" value="PAS domain"/>
    <property type="match status" value="1"/>
</dbReference>
<comment type="catalytic activity">
    <reaction evidence="1">
        <text>ATP + protein L-histidine = ADP + protein N-phospho-L-histidine.</text>
        <dbReference type="EC" id="2.7.13.3"/>
    </reaction>
</comment>
<gene>
    <name evidence="12" type="ORF">SAMN05443633_111122</name>
</gene>
<keyword evidence="4" id="KW-0808">Transferase</keyword>
<dbReference type="Pfam" id="PF02518">
    <property type="entry name" value="HATPase_c"/>
    <property type="match status" value="1"/>
</dbReference>
<organism evidence="12 13">
    <name type="scientific">Chryseobacterium arachidis</name>
    <dbReference type="NCBI Taxonomy" id="1416778"/>
    <lineage>
        <taxon>Bacteria</taxon>
        <taxon>Pseudomonadati</taxon>
        <taxon>Bacteroidota</taxon>
        <taxon>Flavobacteriia</taxon>
        <taxon>Flavobacteriales</taxon>
        <taxon>Weeksellaceae</taxon>
        <taxon>Chryseobacterium group</taxon>
        <taxon>Chryseobacterium</taxon>
    </lineage>
</organism>
<sequence>MVLMFLSISLKAQTKENPALLRKQIAASRENPQKVTLLQRLSSFYLNKKGEVKKDLDSAAILNNQAMILSLKSKDNLGRGKSMLLDAKINKERGNKETAFSKIKNSITYFENHKMTEQTGEAYEELSFLYDDSPKNFDAKIKLKEKALTLYKNSGSKIKQASVLKDLGELYLSKDDSDKSIELLKQSLSVYQSIKFKETQAVYNFLSQAEIEKANYEEALKYGIAAEKIAISVNDNSLQLSSIYSNVGMVYYYLRQNDDAMRYWEKALEIAKKNKDNGYVRTVANNMSTMLIRQKKFDKAIAMIKEYKAKYPIDDEQFEMREDYILFSTYTILKQFKNAETYYKKLVSHYGENGEKFNNQTSLLRSFVFYHYQTKNYPAMYRKATLFDSLAKKSGNDMLRSENYLIWFKADSIQGKYLDAIEHYQLYKKFSDSVFNGEKSKQINSLKIQFETDQKDKNIQLLTQKGKLQEIQITNDTFMKYIFTGSIIVLFLFMLLIYNRSRLKTNANKKLELKRKQIDEQNEQLKKLLAEKEWLLKEIHHRVKNNLQIVISLLNTQSAYLENEDALLAIQNSQHRMHAMSLIHQKLYQSDNLSMIDMAWYIYELITYIKECYSSEKNINFILDTEKVFLDVAQAVPMGLIVNEAINNTVKYAFPGDTKGEVSVSFKNTEKDLYQLVISDNGVGLPDDFDIEETESLGMNLMRGLADQLDGTFTLENKNGLKIIITFRKNTEIETSN</sequence>
<dbReference type="InterPro" id="IPR011990">
    <property type="entry name" value="TPR-like_helical_dom_sf"/>
</dbReference>
<keyword evidence="5" id="KW-0547">Nucleotide-binding</keyword>
<dbReference type="PANTHER" id="PTHR41523">
    <property type="entry name" value="TWO-COMPONENT SYSTEM SENSOR PROTEIN"/>
    <property type="match status" value="1"/>
</dbReference>
<feature type="domain" description="Histidine kinase" evidence="11">
    <location>
        <begin position="538"/>
        <end position="731"/>
    </location>
</feature>
<protein>
    <recommendedName>
        <fullName evidence="2">histidine kinase</fullName>
        <ecNumber evidence="2">2.7.13.3</ecNumber>
    </recommendedName>
</protein>
<feature type="transmembrane region" description="Helical" evidence="10">
    <location>
        <begin position="478"/>
        <end position="498"/>
    </location>
</feature>
<keyword evidence="8" id="KW-0802">TPR repeat</keyword>
<feature type="repeat" description="TPR" evidence="8">
    <location>
        <begin position="161"/>
        <end position="194"/>
    </location>
</feature>
<dbReference type="InterPro" id="IPR011495">
    <property type="entry name" value="Sig_transdc_His_kin_sub2_dim/P"/>
</dbReference>
<proteinExistence type="predicted"/>
<keyword evidence="13" id="KW-1185">Reference proteome</keyword>
<keyword evidence="6 12" id="KW-0418">Kinase</keyword>
<dbReference type="Proteomes" id="UP000184518">
    <property type="component" value="Unassembled WGS sequence"/>
</dbReference>
<evidence type="ECO:0000256" key="5">
    <source>
        <dbReference type="ARBA" id="ARBA00022741"/>
    </source>
</evidence>
<dbReference type="Gene3D" id="1.25.40.10">
    <property type="entry name" value="Tetratricopeptide repeat domain"/>
    <property type="match status" value="2"/>
</dbReference>
<dbReference type="PROSITE" id="PS50005">
    <property type="entry name" value="TPR"/>
    <property type="match status" value="2"/>
</dbReference>
<dbReference type="EMBL" id="FQUT01000011">
    <property type="protein sequence ID" value="SHG21188.1"/>
    <property type="molecule type" value="Genomic_DNA"/>
</dbReference>
<dbReference type="InterPro" id="IPR019734">
    <property type="entry name" value="TPR_rpt"/>
</dbReference>
<dbReference type="Pfam" id="PF13424">
    <property type="entry name" value="TPR_12"/>
    <property type="match status" value="1"/>
</dbReference>
<dbReference type="InterPro" id="IPR036890">
    <property type="entry name" value="HATPase_C_sf"/>
</dbReference>
<evidence type="ECO:0000313" key="12">
    <source>
        <dbReference type="EMBL" id="SHG21188.1"/>
    </source>
</evidence>
<dbReference type="Pfam" id="PF07568">
    <property type="entry name" value="HisKA_2"/>
    <property type="match status" value="1"/>
</dbReference>
<dbReference type="SMART" id="SM00028">
    <property type="entry name" value="TPR"/>
    <property type="match status" value="2"/>
</dbReference>
<evidence type="ECO:0000256" key="6">
    <source>
        <dbReference type="ARBA" id="ARBA00022777"/>
    </source>
</evidence>
<dbReference type="SUPFAM" id="SSF81901">
    <property type="entry name" value="HCP-like"/>
    <property type="match status" value="1"/>
</dbReference>